<evidence type="ECO:0000256" key="1">
    <source>
        <dbReference type="SAM" id="MobiDB-lite"/>
    </source>
</evidence>
<protein>
    <recommendedName>
        <fullName evidence="4">Ad1 adapter protein</fullName>
    </recommendedName>
</protein>
<sequence>MLRPLPNQEWGFIFTRYFQMAWYEDEEIIPSPPNHDGVVDTPEEPPKEDPVLPEPDPDQSLINIMRLLLGNVDEETLPDEVIKTFLDMEKLKLNYPADPDKLPLLKYNVLVQLVRWLMMQEVSSGNASITSRLEKIGDETIEIRGGSSYAQWKDFLDWLLAHPDYVDSELDAYSRMIIIGGVRVDEGIRVKFNENSNGPFDVQGITPISGLNNQPPRHPRRKRSF</sequence>
<name>A0AAE7S739_9CAUD</name>
<evidence type="ECO:0008006" key="4">
    <source>
        <dbReference type="Google" id="ProtNLM"/>
    </source>
</evidence>
<reference evidence="2 3" key="1">
    <citation type="submission" date="2021-03" db="EMBL/GenBank/DDBJ databases">
        <authorList>
            <person name="Thompson D.W."/>
            <person name="Brown H.M.F."/>
            <person name="Thompson S.D."/>
            <person name="Grose J.H."/>
        </authorList>
    </citation>
    <scope>NUCLEOTIDE SEQUENCE [LARGE SCALE GENOMIC DNA]</scope>
</reference>
<feature type="region of interest" description="Disordered" evidence="1">
    <location>
        <begin position="201"/>
        <end position="225"/>
    </location>
</feature>
<dbReference type="Proteomes" id="UP000827377">
    <property type="component" value="Segment"/>
</dbReference>
<dbReference type="EMBL" id="MW748998">
    <property type="protein sequence ID" value="QXN68837.1"/>
    <property type="molecule type" value="Genomic_DNA"/>
</dbReference>
<keyword evidence="3" id="KW-1185">Reference proteome</keyword>
<evidence type="ECO:0000313" key="2">
    <source>
        <dbReference type="EMBL" id="QXN68837.1"/>
    </source>
</evidence>
<dbReference type="InterPro" id="IPR058761">
    <property type="entry name" value="PhiTE_adapter-like"/>
</dbReference>
<accession>A0AAE7S739</accession>
<feature type="region of interest" description="Disordered" evidence="1">
    <location>
        <begin position="31"/>
        <end position="55"/>
    </location>
</feature>
<proteinExistence type="predicted"/>
<organism evidence="2 3">
    <name type="scientific">Escherichia phage vB_EcoM_SophiaRose</name>
    <dbReference type="NCBI Taxonomy" id="2836106"/>
    <lineage>
        <taxon>Viruses</taxon>
        <taxon>Duplodnaviria</taxon>
        <taxon>Heunggongvirae</taxon>
        <taxon>Uroviricota</taxon>
        <taxon>Caudoviricetes</taxon>
        <taxon>Vequintavirinae</taxon>
        <taxon>Vequintavirus</taxon>
        <taxon>Vequintavirus sophiarose</taxon>
    </lineage>
</organism>
<evidence type="ECO:0000313" key="3">
    <source>
        <dbReference type="Proteomes" id="UP000827377"/>
    </source>
</evidence>
<gene>
    <name evidence="2" type="ORF">SOPHIAROSE_56</name>
</gene>
<dbReference type="Pfam" id="PF26075">
    <property type="entry name" value="Phage_Adaptor_PhiTE"/>
    <property type="match status" value="1"/>
</dbReference>